<feature type="compositionally biased region" description="Low complexity" evidence="1">
    <location>
        <begin position="61"/>
        <end position="75"/>
    </location>
</feature>
<evidence type="ECO:0000313" key="2">
    <source>
        <dbReference type="EnsemblMetazoa" id="AMAM001268-PA"/>
    </source>
</evidence>
<feature type="compositionally biased region" description="Polar residues" evidence="1">
    <location>
        <begin position="12"/>
        <end position="34"/>
    </location>
</feature>
<dbReference type="Proteomes" id="UP000075901">
    <property type="component" value="Unassembled WGS sequence"/>
</dbReference>
<feature type="region of interest" description="Disordered" evidence="1">
    <location>
        <begin position="1"/>
        <end position="34"/>
    </location>
</feature>
<protein>
    <submittedName>
        <fullName evidence="2">Uncharacterized protein</fullName>
    </submittedName>
</protein>
<dbReference type="EnsemblMetazoa" id="AMAM001268-RA">
    <property type="protein sequence ID" value="AMAM001268-PA"/>
    <property type="gene ID" value="AMAM001268"/>
</dbReference>
<reference evidence="2" key="2">
    <citation type="submission" date="2020-05" db="UniProtKB">
        <authorList>
            <consortium name="EnsemblMetazoa"/>
        </authorList>
    </citation>
    <scope>IDENTIFICATION</scope>
    <source>
        <strain evidence="2">maculatus3</strain>
    </source>
</reference>
<accession>A0A182S7J5</accession>
<feature type="region of interest" description="Disordered" evidence="1">
    <location>
        <begin position="46"/>
        <end position="75"/>
    </location>
</feature>
<dbReference type="VEuPathDB" id="VectorBase:AMAM001268"/>
<keyword evidence="3" id="KW-1185">Reference proteome</keyword>
<name>A0A182S7J5_9DIPT</name>
<evidence type="ECO:0000313" key="3">
    <source>
        <dbReference type="Proteomes" id="UP000075901"/>
    </source>
</evidence>
<organism evidence="2 3">
    <name type="scientific">Anopheles maculatus</name>
    <dbReference type="NCBI Taxonomy" id="74869"/>
    <lineage>
        <taxon>Eukaryota</taxon>
        <taxon>Metazoa</taxon>
        <taxon>Ecdysozoa</taxon>
        <taxon>Arthropoda</taxon>
        <taxon>Hexapoda</taxon>
        <taxon>Insecta</taxon>
        <taxon>Pterygota</taxon>
        <taxon>Neoptera</taxon>
        <taxon>Endopterygota</taxon>
        <taxon>Diptera</taxon>
        <taxon>Nematocera</taxon>
        <taxon>Culicoidea</taxon>
        <taxon>Culicidae</taxon>
        <taxon>Anophelinae</taxon>
        <taxon>Anopheles</taxon>
        <taxon>Anopheles maculatus group</taxon>
    </lineage>
</organism>
<dbReference type="AlphaFoldDB" id="A0A182S7J5"/>
<proteinExistence type="predicted"/>
<reference evidence="3" key="1">
    <citation type="submission" date="2013-09" db="EMBL/GenBank/DDBJ databases">
        <title>The Genome Sequence of Anopheles maculatus species B.</title>
        <authorList>
            <consortium name="The Broad Institute Genomics Platform"/>
            <person name="Neafsey D.E."/>
            <person name="Besansky N."/>
            <person name="Howell P."/>
            <person name="Walton C."/>
            <person name="Young S.K."/>
            <person name="Zeng Q."/>
            <person name="Gargeya S."/>
            <person name="Fitzgerald M."/>
            <person name="Haas B."/>
            <person name="Abouelleil A."/>
            <person name="Allen A.W."/>
            <person name="Alvarado L."/>
            <person name="Arachchi H.M."/>
            <person name="Berlin A.M."/>
            <person name="Chapman S.B."/>
            <person name="Gainer-Dewar J."/>
            <person name="Goldberg J."/>
            <person name="Griggs A."/>
            <person name="Gujja S."/>
            <person name="Hansen M."/>
            <person name="Howarth C."/>
            <person name="Imamovic A."/>
            <person name="Ireland A."/>
            <person name="Larimer J."/>
            <person name="McCowan C."/>
            <person name="Murphy C."/>
            <person name="Pearson M."/>
            <person name="Poon T.W."/>
            <person name="Priest M."/>
            <person name="Roberts A."/>
            <person name="Saif S."/>
            <person name="Shea T."/>
            <person name="Sisk P."/>
            <person name="Sykes S."/>
            <person name="Wortman J."/>
            <person name="Nusbaum C."/>
            <person name="Birren B."/>
        </authorList>
    </citation>
    <scope>NUCLEOTIDE SEQUENCE [LARGE SCALE GENOMIC DNA]</scope>
    <source>
        <strain evidence="3">maculatus3</strain>
    </source>
</reference>
<evidence type="ECO:0000256" key="1">
    <source>
        <dbReference type="SAM" id="MobiDB-lite"/>
    </source>
</evidence>
<sequence>MSSPPPVGVASSKLTTPLQINTMHTSGTTSGSNCFNMAGSSSFSVLDTTNEMVPASPPPRASSVSSTSSDSSDLGLSLDERIKTLDEKFEKWSGSTQAASVGRLAVGNSVAVSTSTSGSGKSIFDEDLKRLENIDDKYEPRDFSNYSKNSATLASAASIATVLGNSITAAIGAPVMVQQGLVALGTVSPVIVNNAVSSASASPVHLNSVKSSTASTTITSAQQQNPASAPV</sequence>